<name>A0ABZ2T6W9_9ENTE</name>
<dbReference type="InterPro" id="IPR059000">
    <property type="entry name" value="ATPase_P-type_domA"/>
</dbReference>
<dbReference type="SFLD" id="SFLDG00002">
    <property type="entry name" value="C1.7:_P-type_atpase_like"/>
    <property type="match status" value="1"/>
</dbReference>
<evidence type="ECO:0000256" key="1">
    <source>
        <dbReference type="ARBA" id="ARBA00004141"/>
    </source>
</evidence>
<dbReference type="Gene3D" id="1.20.1110.10">
    <property type="entry name" value="Calcium-transporting ATPase, transmembrane domain"/>
    <property type="match status" value="1"/>
</dbReference>
<dbReference type="SUPFAM" id="SSF81660">
    <property type="entry name" value="Metal cation-transporting ATPase, ATP-binding domain N"/>
    <property type="match status" value="1"/>
</dbReference>
<organism evidence="10 11">
    <name type="scientific">Candidatus Enterococcus lemimoniae</name>
    <dbReference type="NCBI Taxonomy" id="1834167"/>
    <lineage>
        <taxon>Bacteria</taxon>
        <taxon>Bacillati</taxon>
        <taxon>Bacillota</taxon>
        <taxon>Bacilli</taxon>
        <taxon>Lactobacillales</taxon>
        <taxon>Enterococcaceae</taxon>
        <taxon>Enterococcus</taxon>
    </lineage>
</organism>
<dbReference type="SUPFAM" id="SSF56784">
    <property type="entry name" value="HAD-like"/>
    <property type="match status" value="1"/>
</dbReference>
<dbReference type="Gene3D" id="3.40.50.1000">
    <property type="entry name" value="HAD superfamily/HAD-like"/>
    <property type="match status" value="1"/>
</dbReference>
<gene>
    <name evidence="10" type="ORF">A5866_001668</name>
</gene>
<keyword evidence="5" id="KW-1278">Translocase</keyword>
<dbReference type="Pfam" id="PF00689">
    <property type="entry name" value="Cation_ATPase_C"/>
    <property type="match status" value="1"/>
</dbReference>
<keyword evidence="3" id="KW-0547">Nucleotide-binding</keyword>
<feature type="transmembrane region" description="Helical" evidence="8">
    <location>
        <begin position="704"/>
        <end position="724"/>
    </location>
</feature>
<feature type="transmembrane region" description="Helical" evidence="8">
    <location>
        <begin position="61"/>
        <end position="91"/>
    </location>
</feature>
<evidence type="ECO:0000256" key="4">
    <source>
        <dbReference type="ARBA" id="ARBA00022840"/>
    </source>
</evidence>
<evidence type="ECO:0000256" key="6">
    <source>
        <dbReference type="ARBA" id="ARBA00022989"/>
    </source>
</evidence>
<dbReference type="SUPFAM" id="SSF81653">
    <property type="entry name" value="Calcium ATPase, transduction domain A"/>
    <property type="match status" value="1"/>
</dbReference>
<sequence length="880" mass="96250">MLEKTYYQESIEQLIKLFDSNKEGLCNEQAKKILETNGYNELKGRKQVPVWKLFLETFKDVMVVVLLLVAMVQMLLGSIVESFVILAVLIINSIVSVVQTKKAEDSLNALKKLSSPSAKVLRDNKAIMIPAREVVVGDIVLLDTGDFVPADGRLLEESSLKIDEGMLTGESVPVEKKVTILHKTAQVGDRINMVFSGTLVVYGRGKFLVTNIGTTTEIGKVADLLNNATSNATPLQRNLDHFSKKLGIAILFLSVMIFGIQTARIFIEGSTDIWPSVINAFMFAVAVAVAAIPEALQSIVTIVLSLGTNRMAKEHAIIRKLSAVETLGSTSIICTDKTGTLTQNKMTVVKAYLFNEKNMDIEEFLTEDKRLLLNTAILANDASINEAGRKIGDPTEIALIDFAEKLAIDPTDIRQAYPRLAELPFDSDRKMMSTVHEINGQKMLLVKGAPDVIISLSTRYLNSNQEHKLVRSSLETLTTKIEEFSKEALRVLAFAYKPVNTEQVTLDDETDFTFIGLLAMIDPPRDEVFDAIKQAKRAGIKSIMITGDHKTTARAIAENIGLYEKGDLALTGAELDELSEEELSEQLENVSVYARVSPENKIRIVRAWQNKGNISAMTGDGVNDAPALKQADIGIAMGTGTEVAKDAAAMVLTDDNFVSIVRAIAVGRQVFDNIKKSVAYLFAGNLGAIIAIVFALVMDWNNPFTALQLLFINLVNDSVPAIALGTEKAEKNIMHRKPRDPNEGIFSGETLISVTYRGILIGGAVIIAQFIGMQQSINLGVAMAFSTLILARTLQIFPARSNSQTAILLGIFKNKAVNYAVLFCSLLYGFTLLPGVRNIFSIPAIFGLKEFVISLGLAIAAIIIMECSKVIIVGLLKRKR</sequence>
<dbReference type="SFLD" id="SFLDS00003">
    <property type="entry name" value="Haloacid_Dehalogenase"/>
    <property type="match status" value="1"/>
</dbReference>
<comment type="subcellular location">
    <subcellularLocation>
        <location evidence="1">Membrane</location>
        <topology evidence="1">Multi-pass membrane protein</topology>
    </subcellularLocation>
</comment>
<feature type="transmembrane region" description="Helical" evidence="8">
    <location>
        <begin position="851"/>
        <end position="876"/>
    </location>
</feature>
<evidence type="ECO:0000256" key="2">
    <source>
        <dbReference type="ARBA" id="ARBA00022692"/>
    </source>
</evidence>
<evidence type="ECO:0000256" key="3">
    <source>
        <dbReference type="ARBA" id="ARBA00022741"/>
    </source>
</evidence>
<keyword evidence="2 8" id="KW-0812">Transmembrane</keyword>
<feature type="transmembrane region" description="Helical" evidence="8">
    <location>
        <begin position="816"/>
        <end position="836"/>
    </location>
</feature>
<feature type="transmembrane region" description="Helical" evidence="8">
    <location>
        <begin position="678"/>
        <end position="698"/>
    </location>
</feature>
<dbReference type="RefSeq" id="WP_086443828.1">
    <property type="nucleotide sequence ID" value="NZ_CP147248.1"/>
</dbReference>
<evidence type="ECO:0000256" key="5">
    <source>
        <dbReference type="ARBA" id="ARBA00022967"/>
    </source>
</evidence>
<dbReference type="SUPFAM" id="SSF81665">
    <property type="entry name" value="Calcium ATPase, transmembrane domain M"/>
    <property type="match status" value="1"/>
</dbReference>
<proteinExistence type="predicted"/>
<dbReference type="SMART" id="SM00831">
    <property type="entry name" value="Cation_ATPase_N"/>
    <property type="match status" value="1"/>
</dbReference>
<dbReference type="SFLD" id="SFLDF00027">
    <property type="entry name" value="p-type_atpase"/>
    <property type="match status" value="1"/>
</dbReference>
<dbReference type="PRINTS" id="PR00120">
    <property type="entry name" value="HATPASE"/>
</dbReference>
<keyword evidence="6 8" id="KW-1133">Transmembrane helix</keyword>
<dbReference type="InterPro" id="IPR001757">
    <property type="entry name" value="P_typ_ATPase"/>
</dbReference>
<dbReference type="InterPro" id="IPR008250">
    <property type="entry name" value="ATPase_P-typ_transduc_dom_A_sf"/>
</dbReference>
<keyword evidence="7 8" id="KW-0472">Membrane</keyword>
<dbReference type="Pfam" id="PF00690">
    <property type="entry name" value="Cation_ATPase_N"/>
    <property type="match status" value="1"/>
</dbReference>
<reference evidence="10 11" key="2">
    <citation type="submission" date="2024-03" db="EMBL/GenBank/DDBJ databases">
        <title>The Genome Sequence of Enterococcus sp. DIV0727d.</title>
        <authorList>
            <consortium name="The Broad Institute Genomics Platform"/>
            <consortium name="The Broad Institute Microbial Omics Core"/>
            <consortium name="The Broad Institute Genomic Center for Infectious Diseases"/>
            <person name="Earl A."/>
            <person name="Manson A."/>
            <person name="Gilmore M."/>
            <person name="Schwartman J."/>
            <person name="Shea T."/>
            <person name="Abouelleil A."/>
            <person name="Cao P."/>
            <person name="Chapman S."/>
            <person name="Cusick C."/>
            <person name="Young S."/>
            <person name="Neafsey D."/>
            <person name="Nusbaum C."/>
            <person name="Birren B."/>
        </authorList>
    </citation>
    <scope>NUCLEOTIDE SEQUENCE [LARGE SCALE GENOMIC DNA]</scope>
    <source>
        <strain evidence="10 11">12C11_DIV0727</strain>
    </source>
</reference>
<dbReference type="Gene3D" id="3.40.1110.10">
    <property type="entry name" value="Calcium-transporting ATPase, cytoplasmic domain N"/>
    <property type="match status" value="1"/>
</dbReference>
<dbReference type="InterPro" id="IPR006068">
    <property type="entry name" value="ATPase_P-typ_cation-transptr_C"/>
</dbReference>
<dbReference type="PROSITE" id="PS00154">
    <property type="entry name" value="ATPASE_E1_E2"/>
    <property type="match status" value="1"/>
</dbReference>
<evidence type="ECO:0000313" key="10">
    <source>
        <dbReference type="EMBL" id="WYJ86584.1"/>
    </source>
</evidence>
<dbReference type="InterPro" id="IPR023298">
    <property type="entry name" value="ATPase_P-typ_TM_dom_sf"/>
</dbReference>
<evidence type="ECO:0000313" key="11">
    <source>
        <dbReference type="Proteomes" id="UP000195080"/>
    </source>
</evidence>
<dbReference type="Pfam" id="PF13246">
    <property type="entry name" value="Cation_ATPase"/>
    <property type="match status" value="1"/>
</dbReference>
<dbReference type="Gene3D" id="2.70.150.10">
    <property type="entry name" value="Calcium-transporting ATPase, cytoplasmic transduction domain A"/>
    <property type="match status" value="1"/>
</dbReference>
<evidence type="ECO:0000259" key="9">
    <source>
        <dbReference type="SMART" id="SM00831"/>
    </source>
</evidence>
<evidence type="ECO:0000256" key="8">
    <source>
        <dbReference type="SAM" id="Phobius"/>
    </source>
</evidence>
<dbReference type="InterPro" id="IPR018303">
    <property type="entry name" value="ATPase_P-typ_P_site"/>
</dbReference>
<dbReference type="PANTHER" id="PTHR42861">
    <property type="entry name" value="CALCIUM-TRANSPORTING ATPASE"/>
    <property type="match status" value="1"/>
</dbReference>
<reference evidence="11" key="1">
    <citation type="submission" date="2017-05" db="EMBL/GenBank/DDBJ databases">
        <title>The Genome Sequence of EEnterococcus faecalis 9F2_4866.</title>
        <authorList>
            <consortium name="The Broad Institute Genomics Platform"/>
            <consortium name="The Broad Institute Genomic Center for Infectious Diseases"/>
            <person name="Earl A."/>
            <person name="Manson A."/>
            <person name="Schwartman J."/>
            <person name="Gilmore M."/>
            <person name="Abouelleil A."/>
            <person name="Cao P."/>
            <person name="Chapman S."/>
            <person name="Cusick C."/>
            <person name="Shea T."/>
            <person name="Young S."/>
            <person name="Neafsey D."/>
            <person name="Nusbaum C."/>
            <person name="Birren B."/>
        </authorList>
    </citation>
    <scope>NUCLEOTIDE SEQUENCE [LARGE SCALE GENOMIC DNA]</scope>
    <source>
        <strain evidence="11">12C11_DIV0727</strain>
    </source>
</reference>
<dbReference type="PRINTS" id="PR00119">
    <property type="entry name" value="CATATPASE"/>
</dbReference>
<dbReference type="InterPro" id="IPR044492">
    <property type="entry name" value="P_typ_ATPase_HD_dom"/>
</dbReference>
<accession>A0ABZ2T6W9</accession>
<dbReference type="Pfam" id="PF08282">
    <property type="entry name" value="Hydrolase_3"/>
    <property type="match status" value="1"/>
</dbReference>
<keyword evidence="4" id="KW-0067">ATP-binding</keyword>
<evidence type="ECO:0000256" key="7">
    <source>
        <dbReference type="ARBA" id="ARBA00023136"/>
    </source>
</evidence>
<feature type="transmembrane region" description="Helical" evidence="8">
    <location>
        <begin position="745"/>
        <end position="771"/>
    </location>
</feature>
<feature type="transmembrane region" description="Helical" evidence="8">
    <location>
        <begin position="246"/>
        <end position="267"/>
    </location>
</feature>
<dbReference type="InterPro" id="IPR023214">
    <property type="entry name" value="HAD_sf"/>
</dbReference>
<dbReference type="Proteomes" id="UP000195080">
    <property type="component" value="Chromosome"/>
</dbReference>
<keyword evidence="11" id="KW-1185">Reference proteome</keyword>
<feature type="transmembrane region" description="Helical" evidence="8">
    <location>
        <begin position="777"/>
        <end position="795"/>
    </location>
</feature>
<protein>
    <submittedName>
        <fullName evidence="10">Calcium-translocating P-type ATPase, PMCA-type</fullName>
    </submittedName>
</protein>
<dbReference type="InterPro" id="IPR004014">
    <property type="entry name" value="ATPase_P-typ_cation-transptr_N"/>
</dbReference>
<feature type="domain" description="Cation-transporting P-type ATPase N-terminal" evidence="9">
    <location>
        <begin position="5"/>
        <end position="78"/>
    </location>
</feature>
<dbReference type="InterPro" id="IPR036412">
    <property type="entry name" value="HAD-like_sf"/>
</dbReference>
<dbReference type="EMBL" id="CP147248">
    <property type="protein sequence ID" value="WYJ86584.1"/>
    <property type="molecule type" value="Genomic_DNA"/>
</dbReference>
<dbReference type="NCBIfam" id="TIGR01494">
    <property type="entry name" value="ATPase_P-type"/>
    <property type="match status" value="3"/>
</dbReference>
<dbReference type="InterPro" id="IPR023299">
    <property type="entry name" value="ATPase_P-typ_cyto_dom_N"/>
</dbReference>
<dbReference type="Pfam" id="PF00122">
    <property type="entry name" value="E1-E2_ATPase"/>
    <property type="match status" value="1"/>
</dbReference>